<feature type="transmembrane region" description="Helical" evidence="1">
    <location>
        <begin position="21"/>
        <end position="42"/>
    </location>
</feature>
<keyword evidence="1" id="KW-1133">Transmembrane helix</keyword>
<accession>A0AB39L4D1</accession>
<feature type="transmembrane region" description="Helical" evidence="1">
    <location>
        <begin position="347"/>
        <end position="367"/>
    </location>
</feature>
<dbReference type="KEGG" id="spue:AB5L97_02480"/>
<dbReference type="InterPro" id="IPR025902">
    <property type="entry name" value="LssY-like-C_dom"/>
</dbReference>
<feature type="transmembrane region" description="Helical" evidence="1">
    <location>
        <begin position="282"/>
        <end position="302"/>
    </location>
</feature>
<proteinExistence type="predicted"/>
<evidence type="ECO:0000259" key="2">
    <source>
        <dbReference type="SMART" id="SM00014"/>
    </source>
</evidence>
<feature type="transmembrane region" description="Helical" evidence="1">
    <location>
        <begin position="251"/>
        <end position="270"/>
    </location>
</feature>
<dbReference type="Pfam" id="PF01569">
    <property type="entry name" value="PAP2"/>
    <property type="match status" value="1"/>
</dbReference>
<dbReference type="SMART" id="SM00014">
    <property type="entry name" value="acidPPc"/>
    <property type="match status" value="1"/>
</dbReference>
<dbReference type="PANTHER" id="PTHR14969">
    <property type="entry name" value="SPHINGOSINE-1-PHOSPHATE PHOSPHOHYDROLASE"/>
    <property type="match status" value="1"/>
</dbReference>
<dbReference type="PANTHER" id="PTHR14969:SF13">
    <property type="entry name" value="AT30094P"/>
    <property type="match status" value="1"/>
</dbReference>
<dbReference type="CDD" id="cd03392">
    <property type="entry name" value="PAP2_like_2"/>
    <property type="match status" value="1"/>
</dbReference>
<dbReference type="EMBL" id="CP163302">
    <property type="protein sequence ID" value="XDP45905.1"/>
    <property type="molecule type" value="Genomic_DNA"/>
</dbReference>
<gene>
    <name evidence="3" type="ORF">AB5L97_02480</name>
</gene>
<keyword evidence="1" id="KW-0472">Membrane</keyword>
<dbReference type="InterPro" id="IPR000326">
    <property type="entry name" value="PAP2/HPO"/>
</dbReference>
<name>A0AB39L4D1_9MICC</name>
<feature type="transmembrane region" description="Helical" evidence="1">
    <location>
        <begin position="308"/>
        <end position="326"/>
    </location>
</feature>
<dbReference type="Pfam" id="PF14067">
    <property type="entry name" value="LssY_C"/>
    <property type="match status" value="1"/>
</dbReference>
<reference evidence="3" key="1">
    <citation type="submission" date="2024-07" db="EMBL/GenBank/DDBJ databases">
        <authorList>
            <person name="fu j."/>
        </authorList>
    </citation>
    <scope>NUCLEOTIDE SEQUENCE</scope>
    <source>
        <strain evidence="3">P10A9</strain>
    </source>
</reference>
<keyword evidence="1" id="KW-0812">Transmembrane</keyword>
<feature type="transmembrane region" description="Helical" evidence="1">
    <location>
        <begin position="175"/>
        <end position="201"/>
    </location>
</feature>
<feature type="transmembrane region" description="Helical" evidence="1">
    <location>
        <begin position="125"/>
        <end position="155"/>
    </location>
</feature>
<dbReference type="AlphaFoldDB" id="A0AB39L4D1"/>
<organism evidence="3">
    <name type="scientific">Sinomonas puerhi</name>
    <dbReference type="NCBI Taxonomy" id="3238584"/>
    <lineage>
        <taxon>Bacteria</taxon>
        <taxon>Bacillati</taxon>
        <taxon>Actinomycetota</taxon>
        <taxon>Actinomycetes</taxon>
        <taxon>Micrococcales</taxon>
        <taxon>Micrococcaceae</taxon>
        <taxon>Sinomonas</taxon>
    </lineage>
</organism>
<evidence type="ECO:0000256" key="1">
    <source>
        <dbReference type="SAM" id="Phobius"/>
    </source>
</evidence>
<dbReference type="RefSeq" id="WP_369046318.1">
    <property type="nucleotide sequence ID" value="NZ_CP163302.1"/>
</dbReference>
<dbReference type="InterPro" id="IPR036938">
    <property type="entry name" value="PAP2/HPO_sf"/>
</dbReference>
<dbReference type="Gene3D" id="1.20.144.10">
    <property type="entry name" value="Phosphatidic acid phosphatase type 2/haloperoxidase"/>
    <property type="match status" value="1"/>
</dbReference>
<dbReference type="SUPFAM" id="SSF48317">
    <property type="entry name" value="Acid phosphatase/Vanadium-dependent haloperoxidase"/>
    <property type="match status" value="1"/>
</dbReference>
<evidence type="ECO:0000313" key="3">
    <source>
        <dbReference type="EMBL" id="XDP45905.1"/>
    </source>
</evidence>
<feature type="transmembrane region" description="Helical" evidence="1">
    <location>
        <begin position="54"/>
        <end position="76"/>
    </location>
</feature>
<feature type="transmembrane region" description="Helical" evidence="1">
    <location>
        <begin position="208"/>
        <end position="231"/>
    </location>
</feature>
<sequence length="574" mass="61469">MASEEGTDGVRVANAPTHRRASVHLLVALLALALIVVGFYAVRTLTLFVSPMLFLAAVFLEAVAVIIFVFAVVRALTLPGKVLRSLGTSAWEGLASNAYVVRQRTSDAAGMRWLRGRFRRDSPAGIWLTGTVAIAAWPLVSFLGVAFTVATGGALTRVDERIANLMPAVRTPGETAFFTAATMLVNWQALTFLTLAAAAMLWWERRRFLAVVVVGAVVGQELLATVVKLLVGRHRPDASLALLDVGTLGFPSGHAVRVTVVYGLLAYLLVKAYRTTVARTLVVAGYLVVVLLVAMSRVYLGVHFVSDVWGGVLLGAAFLTAVVGFLEIAARFPIVRHERRAGSAGRAFAVVPAIGIVFAVVTAPLLIHPHEHPGEPTSQQLPALDAASFSRLPLYSETLTGDHMEPANFIFVGTEDQLVGAFEGAGWARADRSTFANTLQAFAVGIQGGQYASAPVTPAFMAGEPETVAFQKATASNSLRQRHHTRIWRTDYAAPGGRPIWEATASFDDGIEFAGAAKVPTHHIDPNIDAERAFIIGTLGYPERLVPLTHPQMGHNGSGDEFFTDGKAQLVVLR</sequence>
<feature type="domain" description="Phosphatidic acid phosphatase type 2/haloperoxidase" evidence="2">
    <location>
        <begin position="209"/>
        <end position="323"/>
    </location>
</feature>
<protein>
    <submittedName>
        <fullName evidence="3">LssY C-terminal domain-containing protein</fullName>
    </submittedName>
</protein>